<feature type="chain" id="PRO_5046597503" description="MSP domain-containing protein" evidence="1">
    <location>
        <begin position="39"/>
        <end position="164"/>
    </location>
</feature>
<keyword evidence="3" id="KW-1185">Reference proteome</keyword>
<organism evidence="2 3">
    <name type="scientific">Roseibium aestuarii</name>
    <dbReference type="NCBI Taxonomy" id="2600299"/>
    <lineage>
        <taxon>Bacteria</taxon>
        <taxon>Pseudomonadati</taxon>
        <taxon>Pseudomonadota</taxon>
        <taxon>Alphaproteobacteria</taxon>
        <taxon>Hyphomicrobiales</taxon>
        <taxon>Stappiaceae</taxon>
        <taxon>Roseibium</taxon>
    </lineage>
</organism>
<gene>
    <name evidence="2" type="ORF">ACFSC7_11090</name>
</gene>
<sequence length="164" mass="17197">MRQHNRAKGRAARRAAGLVGALAGALAGALGLSVAASAAPLCDDLGFAGLLAKCNRGEPITLTLASGKPLGEDAVLQSGAYYVINFVADGTAELAITGPEFFRAIWMNEVVINDIEIRPMAIDSLEFDDEGEARLSFIAIKPGSYELKIPDSHGDAQKVTISIQ</sequence>
<dbReference type="Proteomes" id="UP001597327">
    <property type="component" value="Unassembled WGS sequence"/>
</dbReference>
<keyword evidence="1" id="KW-0732">Signal</keyword>
<accession>A0ABW4JY03</accession>
<dbReference type="EMBL" id="JBHUFA010000004">
    <property type="protein sequence ID" value="MFD1696061.1"/>
    <property type="molecule type" value="Genomic_DNA"/>
</dbReference>
<evidence type="ECO:0008006" key="4">
    <source>
        <dbReference type="Google" id="ProtNLM"/>
    </source>
</evidence>
<evidence type="ECO:0000313" key="2">
    <source>
        <dbReference type="EMBL" id="MFD1696061.1"/>
    </source>
</evidence>
<dbReference type="RefSeq" id="WP_208998787.1">
    <property type="nucleotide sequence ID" value="NZ_JBHUFA010000004.1"/>
</dbReference>
<reference evidence="3" key="1">
    <citation type="journal article" date="2019" name="Int. J. Syst. Evol. Microbiol.">
        <title>The Global Catalogue of Microorganisms (GCM) 10K type strain sequencing project: providing services to taxonomists for standard genome sequencing and annotation.</title>
        <authorList>
            <consortium name="The Broad Institute Genomics Platform"/>
            <consortium name="The Broad Institute Genome Sequencing Center for Infectious Disease"/>
            <person name="Wu L."/>
            <person name="Ma J."/>
        </authorList>
    </citation>
    <scope>NUCLEOTIDE SEQUENCE [LARGE SCALE GENOMIC DNA]</scope>
    <source>
        <strain evidence="3">JCM 3369</strain>
    </source>
</reference>
<feature type="signal peptide" evidence="1">
    <location>
        <begin position="1"/>
        <end position="38"/>
    </location>
</feature>
<name>A0ABW4JY03_9HYPH</name>
<evidence type="ECO:0000313" key="3">
    <source>
        <dbReference type="Proteomes" id="UP001597327"/>
    </source>
</evidence>
<protein>
    <recommendedName>
        <fullName evidence="4">MSP domain-containing protein</fullName>
    </recommendedName>
</protein>
<comment type="caution">
    <text evidence="2">The sequence shown here is derived from an EMBL/GenBank/DDBJ whole genome shotgun (WGS) entry which is preliminary data.</text>
</comment>
<evidence type="ECO:0000256" key="1">
    <source>
        <dbReference type="SAM" id="SignalP"/>
    </source>
</evidence>
<proteinExistence type="predicted"/>